<feature type="region of interest" description="Disordered" evidence="6">
    <location>
        <begin position="315"/>
        <end position="384"/>
    </location>
</feature>
<comment type="caution">
    <text evidence="8">The sequence shown here is derived from an EMBL/GenBank/DDBJ whole genome shotgun (WGS) entry which is preliminary data.</text>
</comment>
<accession>A0A397TDR2</accession>
<feature type="region of interest" description="Disordered" evidence="6">
    <location>
        <begin position="138"/>
        <end position="172"/>
    </location>
</feature>
<feature type="compositionally biased region" description="Polar residues" evidence="6">
    <location>
        <begin position="159"/>
        <end position="171"/>
    </location>
</feature>
<evidence type="ECO:0000256" key="5">
    <source>
        <dbReference type="SAM" id="Coils"/>
    </source>
</evidence>
<dbReference type="Pfam" id="PF06886">
    <property type="entry name" value="TPX2"/>
    <property type="match status" value="1"/>
</dbReference>
<comment type="similarity">
    <text evidence="2">Belongs to the TPX2 family.</text>
</comment>
<reference evidence="8 9" key="1">
    <citation type="submission" date="2018-06" db="EMBL/GenBank/DDBJ databases">
        <title>Comparative genomics reveals the genomic features of Rhizophagus irregularis, R. cerebriforme, R. diaphanum and Gigaspora rosea, and their symbiotic lifestyle signature.</title>
        <authorList>
            <person name="Morin E."/>
            <person name="San Clemente H."/>
            <person name="Chen E.C.H."/>
            <person name="De La Providencia I."/>
            <person name="Hainaut M."/>
            <person name="Kuo A."/>
            <person name="Kohler A."/>
            <person name="Murat C."/>
            <person name="Tang N."/>
            <person name="Roy S."/>
            <person name="Loubradou J."/>
            <person name="Henrissat B."/>
            <person name="Grigoriev I.V."/>
            <person name="Corradi N."/>
            <person name="Roux C."/>
            <person name="Martin F.M."/>
        </authorList>
    </citation>
    <scope>NUCLEOTIDE SEQUENCE [LARGE SCALE GENOMIC DNA]</scope>
    <source>
        <strain evidence="8 9">DAOM 227022</strain>
    </source>
</reference>
<dbReference type="PANTHER" id="PTHR14326:SF44">
    <property type="entry name" value="TARGETING PROTEIN FOR XKLP2"/>
    <property type="match status" value="1"/>
</dbReference>
<feature type="domain" description="TPX2 C-terminal" evidence="7">
    <location>
        <begin position="909"/>
        <end position="980"/>
    </location>
</feature>
<dbReference type="EMBL" id="QKYT01000080">
    <property type="protein sequence ID" value="RIA94467.1"/>
    <property type="molecule type" value="Genomic_DNA"/>
</dbReference>
<dbReference type="OrthoDB" id="2333993at2759"/>
<feature type="compositionally biased region" description="Low complexity" evidence="6">
    <location>
        <begin position="722"/>
        <end position="731"/>
    </location>
</feature>
<name>A0A397TDR2_9GLOM</name>
<dbReference type="InterPro" id="IPR009675">
    <property type="entry name" value="TPX2_fam"/>
</dbReference>
<comment type="subcellular location">
    <subcellularLocation>
        <location evidence="1">Cytoplasm</location>
        <location evidence="1">Cytoskeleton</location>
    </subcellularLocation>
</comment>
<keyword evidence="3" id="KW-0963">Cytoplasm</keyword>
<dbReference type="Proteomes" id="UP000265703">
    <property type="component" value="Unassembled WGS sequence"/>
</dbReference>
<feature type="region of interest" description="Disordered" evidence="6">
    <location>
        <begin position="812"/>
        <end position="847"/>
    </location>
</feature>
<keyword evidence="9" id="KW-1185">Reference proteome</keyword>
<dbReference type="GO" id="GO:0005874">
    <property type="term" value="C:microtubule"/>
    <property type="evidence" value="ECO:0007669"/>
    <property type="project" value="InterPro"/>
</dbReference>
<feature type="compositionally biased region" description="Basic and acidic residues" evidence="6">
    <location>
        <begin position="320"/>
        <end position="363"/>
    </location>
</feature>
<dbReference type="GO" id="GO:0060236">
    <property type="term" value="P:regulation of mitotic spindle organization"/>
    <property type="evidence" value="ECO:0007669"/>
    <property type="project" value="InterPro"/>
</dbReference>
<evidence type="ECO:0000256" key="4">
    <source>
        <dbReference type="ARBA" id="ARBA00023212"/>
    </source>
</evidence>
<feature type="compositionally biased region" description="Basic and acidic residues" evidence="6">
    <location>
        <begin position="711"/>
        <end position="720"/>
    </location>
</feature>
<evidence type="ECO:0000256" key="6">
    <source>
        <dbReference type="SAM" id="MobiDB-lite"/>
    </source>
</evidence>
<feature type="region of interest" description="Disordered" evidence="6">
    <location>
        <begin position="711"/>
        <end position="732"/>
    </location>
</feature>
<sequence>MSATNNSIFFSSLDDVSLSPLRLSNLDSQGQAQPKSFPILLQPKLQRPAPFSLLEPAQSCPRTFLIQELDFSFVSNTALKPYNERTSVVIDQAWAHTSTTPISYTAGHTIHKDAWKARVTPISQRNTVSPVYQLLDNTSPGSSPVQKHSPVAPNKECSHNNTNINSGTLQGPTPMVECRYSEHGFNRLHTPQGSSARSSFDADQSWLHISPMEGYAQLPPMMISDQELDQIQRRPSTIIPEHEINHQSNKQHHMQCLMQSCSQAELASTTLLTFNQRLKQEQSNKENEFEGKEFACSECDKIYKGKNARSILRRHLKDKHKIEQPRGTRWDNDPNRPKTDEERRQRMLESKRRSALKARERKNNQRAIMQQSNNSQPGSRQSDLYPASKAELSLILSPPRTPRNLCSSPVHYKIQRMKFESLLKSNDIKTPQMSHSSLSSPGTSKTFSFVAPHYKDFVNDVTLGEGDSFFGSAIRLTSCAIGRQPLFTPSKKVSFTPILNEINGLQHRSSLINSKEDNDAKIIIEKLTIKSPLREPKKIKFLESNPNIKDGADKDNVSPVIKVVKGAVNKANSKPTNITKQITIPKEFNFSKRLDKPLRVKNYPTRKSQGIRKRQPVKKLGTDLTVPKPFRFHMRNRSNAINKYSPKSPFISLAERIQQFLEKTPDRFKSKVVAMKPASNYVNPPTKAKSPFLRTKLRAEKIKLLNKEKEKREVNNDKVKSKPVNSSNVKSGRVKITKPEITIPISPLTTRTKPLKQKLPSSPHIVKANPVSQFKEPFKPVVTHRKMDLPKYSLPGEEISQHKAEIREAKLKKEAREQEEARKFKARPLPSDSPDTLPPVSPLPTTETKPFKLRTEIRGEKYQQSFRETITKLNKREKEDLLFRAKPVPNLSPYQPKKSDKPLTEIVEFNLHADARLEKRKAYDEQRNLREQEEKILKEQKQREEEVRNQQQIRRLRTELVHHAQPIKRFAPIKIEYTNRKVTKPVSPLIGEKRRQKLQALKETNIRNVMAENVSTAKIVPQSKNNNRKLPKRVGKENVSN</sequence>
<dbReference type="AlphaFoldDB" id="A0A397TDR2"/>
<evidence type="ECO:0000313" key="9">
    <source>
        <dbReference type="Proteomes" id="UP000265703"/>
    </source>
</evidence>
<evidence type="ECO:0000313" key="8">
    <source>
        <dbReference type="EMBL" id="RIA94467.1"/>
    </source>
</evidence>
<evidence type="ECO:0000256" key="2">
    <source>
        <dbReference type="ARBA" id="ARBA00005885"/>
    </source>
</evidence>
<feature type="compositionally biased region" description="Polar residues" evidence="6">
    <location>
        <begin position="365"/>
        <end position="382"/>
    </location>
</feature>
<organism evidence="8 9">
    <name type="scientific">Glomus cerebriforme</name>
    <dbReference type="NCBI Taxonomy" id="658196"/>
    <lineage>
        <taxon>Eukaryota</taxon>
        <taxon>Fungi</taxon>
        <taxon>Fungi incertae sedis</taxon>
        <taxon>Mucoromycota</taxon>
        <taxon>Glomeromycotina</taxon>
        <taxon>Glomeromycetes</taxon>
        <taxon>Glomerales</taxon>
        <taxon>Glomeraceae</taxon>
        <taxon>Glomus</taxon>
    </lineage>
</organism>
<dbReference type="InterPro" id="IPR027329">
    <property type="entry name" value="TPX2_C"/>
</dbReference>
<keyword evidence="5" id="KW-0175">Coiled coil</keyword>
<proteinExistence type="inferred from homology"/>
<protein>
    <recommendedName>
        <fullName evidence="7">TPX2 C-terminal domain-containing protein</fullName>
    </recommendedName>
</protein>
<feature type="coiled-coil region" evidence="5">
    <location>
        <begin position="912"/>
        <end position="950"/>
    </location>
</feature>
<gene>
    <name evidence="8" type="ORF">C1645_817957</name>
</gene>
<evidence type="ECO:0000256" key="3">
    <source>
        <dbReference type="ARBA" id="ARBA00022490"/>
    </source>
</evidence>
<dbReference type="STRING" id="658196.A0A397TDR2"/>
<dbReference type="GO" id="GO:0005819">
    <property type="term" value="C:spindle"/>
    <property type="evidence" value="ECO:0007669"/>
    <property type="project" value="InterPro"/>
</dbReference>
<keyword evidence="4" id="KW-0206">Cytoskeleton</keyword>
<feature type="region of interest" description="Disordered" evidence="6">
    <location>
        <begin position="1019"/>
        <end position="1041"/>
    </location>
</feature>
<dbReference type="PANTHER" id="PTHR14326">
    <property type="entry name" value="TARGETING PROTEIN FOR XKLP2"/>
    <property type="match status" value="1"/>
</dbReference>
<evidence type="ECO:0000259" key="7">
    <source>
        <dbReference type="Pfam" id="PF06886"/>
    </source>
</evidence>
<evidence type="ECO:0000256" key="1">
    <source>
        <dbReference type="ARBA" id="ARBA00004245"/>
    </source>
</evidence>
<feature type="compositionally biased region" description="Basic and acidic residues" evidence="6">
    <location>
        <begin position="812"/>
        <end position="823"/>
    </location>
</feature>